<dbReference type="Gene3D" id="3.30.1370.10">
    <property type="entry name" value="K Homology domain, type 1"/>
    <property type="match status" value="3"/>
</dbReference>
<dbReference type="SUPFAM" id="SSF54791">
    <property type="entry name" value="Eukaryotic type KH-domain (KH-domain type I)"/>
    <property type="match status" value="3"/>
</dbReference>
<evidence type="ECO:0000256" key="3">
    <source>
        <dbReference type="SAM" id="MobiDB-lite"/>
    </source>
</evidence>
<organism evidence="5 6">
    <name type="scientific">Effrenium voratum</name>
    <dbReference type="NCBI Taxonomy" id="2562239"/>
    <lineage>
        <taxon>Eukaryota</taxon>
        <taxon>Sar</taxon>
        <taxon>Alveolata</taxon>
        <taxon>Dinophyceae</taxon>
        <taxon>Suessiales</taxon>
        <taxon>Symbiodiniaceae</taxon>
        <taxon>Effrenium</taxon>
    </lineage>
</organism>
<dbReference type="PANTHER" id="PTHR10288">
    <property type="entry name" value="KH DOMAIN CONTAINING RNA BINDING PROTEIN"/>
    <property type="match status" value="1"/>
</dbReference>
<keyword evidence="1" id="KW-0677">Repeat</keyword>
<dbReference type="EMBL" id="CAUJNA010001302">
    <property type="protein sequence ID" value="CAJ1385910.1"/>
    <property type="molecule type" value="Genomic_DNA"/>
</dbReference>
<evidence type="ECO:0000313" key="6">
    <source>
        <dbReference type="Proteomes" id="UP001178507"/>
    </source>
</evidence>
<gene>
    <name evidence="5" type="ORF">EVOR1521_LOCUS12397</name>
</gene>
<evidence type="ECO:0000256" key="2">
    <source>
        <dbReference type="PROSITE-ProRule" id="PRU00117"/>
    </source>
</evidence>
<accession>A0AA36IE10</accession>
<comment type="caution">
    <text evidence="5">The sequence shown here is derived from an EMBL/GenBank/DDBJ whole genome shotgun (WGS) entry which is preliminary data.</text>
</comment>
<dbReference type="InterPro" id="IPR004088">
    <property type="entry name" value="KH_dom_type_1"/>
</dbReference>
<dbReference type="SMART" id="SM00322">
    <property type="entry name" value="KH"/>
    <property type="match status" value="3"/>
</dbReference>
<feature type="domain" description="K Homology" evidence="4">
    <location>
        <begin position="113"/>
        <end position="182"/>
    </location>
</feature>
<keyword evidence="6" id="KW-1185">Reference proteome</keyword>
<dbReference type="CDD" id="cd00105">
    <property type="entry name" value="KH-I"/>
    <property type="match status" value="2"/>
</dbReference>
<dbReference type="Pfam" id="PF00013">
    <property type="entry name" value="KH_1"/>
    <property type="match status" value="2"/>
</dbReference>
<dbReference type="Proteomes" id="UP001178507">
    <property type="component" value="Unassembled WGS sequence"/>
</dbReference>
<feature type="region of interest" description="Disordered" evidence="3">
    <location>
        <begin position="317"/>
        <end position="369"/>
    </location>
</feature>
<dbReference type="GO" id="GO:0003723">
    <property type="term" value="F:RNA binding"/>
    <property type="evidence" value="ECO:0007669"/>
    <property type="project" value="UniProtKB-UniRule"/>
</dbReference>
<evidence type="ECO:0000313" key="5">
    <source>
        <dbReference type="EMBL" id="CAJ1385910.1"/>
    </source>
</evidence>
<reference evidence="5" key="1">
    <citation type="submission" date="2023-08" db="EMBL/GenBank/DDBJ databases">
        <authorList>
            <person name="Chen Y."/>
            <person name="Shah S."/>
            <person name="Dougan E. K."/>
            <person name="Thang M."/>
            <person name="Chan C."/>
        </authorList>
    </citation>
    <scope>NUCLEOTIDE SEQUENCE</scope>
</reference>
<dbReference type="PROSITE" id="PS50084">
    <property type="entry name" value="KH_TYPE_1"/>
    <property type="match status" value="3"/>
</dbReference>
<dbReference type="InterPro" id="IPR036612">
    <property type="entry name" value="KH_dom_type_1_sf"/>
</dbReference>
<proteinExistence type="predicted"/>
<feature type="domain" description="K Homology" evidence="4">
    <location>
        <begin position="16"/>
        <end position="90"/>
    </location>
</feature>
<feature type="domain" description="K Homology" evidence="4">
    <location>
        <begin position="243"/>
        <end position="314"/>
    </location>
</feature>
<dbReference type="AlphaFoldDB" id="A0AA36IE10"/>
<evidence type="ECO:0000256" key="1">
    <source>
        <dbReference type="ARBA" id="ARBA00022737"/>
    </source>
</evidence>
<keyword evidence="2" id="KW-0694">RNA-binding</keyword>
<dbReference type="InterPro" id="IPR004087">
    <property type="entry name" value="KH_dom"/>
</dbReference>
<protein>
    <recommendedName>
        <fullName evidence="4">K Homology domain-containing protein</fullName>
    </recommendedName>
</protein>
<name>A0AA36IE10_9DINO</name>
<sequence>MKRGYDEGPGRERARERFGLKALVPDTFASFLLRERGVAKEELQQESGARVIFSNKGDFFPGTALRVLGVYADAPENVLRGLELVMSRMQELAEDDQRLRQPPPGCEMLGDEGELIFRVLLSRDLTGLLIGNAGANIKELRRESGAKIVVRDDSVVGHRLATLSGSHESLAEALRRITELMEREADREEFQHYLRLINFGESEGAEPSGKGRHRPSPVEAEGFDGMRHLQQDLDSMPPGTSELSYSVCCALPASLVPALIGRSGDFVRSIEERTGAKVDIAREARGKDGYRKMECVGPLASIYAAHTLMMHRLQEVERAPERPARSGFDVGSLNQRRPVPRHSGWSSANAAPLAPTATEKSQAEKQQDLRATIAELERKLLAARAV</sequence>
<evidence type="ECO:0000259" key="4">
    <source>
        <dbReference type="SMART" id="SM00322"/>
    </source>
</evidence>